<dbReference type="Gene3D" id="3.40.50.1950">
    <property type="entry name" value="Flavin prenyltransferase-like"/>
    <property type="match status" value="1"/>
</dbReference>
<dbReference type="GO" id="GO:0004633">
    <property type="term" value="F:phosphopantothenoylcysteine decarboxylase activity"/>
    <property type="evidence" value="ECO:0007669"/>
    <property type="project" value="UniProtKB-EC"/>
</dbReference>
<keyword evidence="5" id="KW-0210">Decarboxylase</keyword>
<dbReference type="GO" id="GO:1901002">
    <property type="term" value="P:positive regulation of response to salt stress"/>
    <property type="evidence" value="ECO:0007669"/>
    <property type="project" value="UniProtKB-ARBA"/>
</dbReference>
<comment type="catalytic activity">
    <reaction evidence="9">
        <text>N-[(R)-4-phosphopantothenoyl]-L-cysteine + H(+) = (R)-4'-phosphopantetheine + CO2</text>
        <dbReference type="Rhea" id="RHEA:16793"/>
        <dbReference type="ChEBI" id="CHEBI:15378"/>
        <dbReference type="ChEBI" id="CHEBI:16526"/>
        <dbReference type="ChEBI" id="CHEBI:59458"/>
        <dbReference type="ChEBI" id="CHEBI:61723"/>
        <dbReference type="EC" id="4.1.1.36"/>
    </reaction>
    <physiologicalReaction direction="left-to-right" evidence="9">
        <dbReference type="Rhea" id="RHEA:16794"/>
    </physiologicalReaction>
</comment>
<dbReference type="GO" id="GO:0071513">
    <property type="term" value="C:phosphopantothenoylcysteine decarboxylase complex"/>
    <property type="evidence" value="ECO:0007669"/>
    <property type="project" value="TreeGrafter"/>
</dbReference>
<proteinExistence type="inferred from homology"/>
<evidence type="ECO:0000313" key="13">
    <source>
        <dbReference type="EMBL" id="CAL1390861.1"/>
    </source>
</evidence>
<evidence type="ECO:0000259" key="12">
    <source>
        <dbReference type="Pfam" id="PF02441"/>
    </source>
</evidence>
<evidence type="ECO:0000256" key="4">
    <source>
        <dbReference type="ARBA" id="ARBA00022643"/>
    </source>
</evidence>
<dbReference type="FunFam" id="3.40.50.1950:FF:000004">
    <property type="entry name" value="Phosphopantothenoylcysteine decarboxylase"/>
    <property type="match status" value="1"/>
</dbReference>
<evidence type="ECO:0000256" key="3">
    <source>
        <dbReference type="ARBA" id="ARBA00022630"/>
    </source>
</evidence>
<evidence type="ECO:0000256" key="7">
    <source>
        <dbReference type="ARBA" id="ARBA00023016"/>
    </source>
</evidence>
<evidence type="ECO:0000256" key="11">
    <source>
        <dbReference type="ARBA" id="ARBA00066422"/>
    </source>
</evidence>
<protein>
    <recommendedName>
        <fullName evidence="11">phosphopantothenoylcysteine decarboxylase</fullName>
        <ecNumber evidence="11">4.1.1.36</ecNumber>
    </recommendedName>
</protein>
<dbReference type="SUPFAM" id="SSF52507">
    <property type="entry name" value="Homo-oligomeric flavin-containing Cys decarboxylases, HFCD"/>
    <property type="match status" value="1"/>
</dbReference>
<evidence type="ECO:0000256" key="9">
    <source>
        <dbReference type="ARBA" id="ARBA00051689"/>
    </source>
</evidence>
<evidence type="ECO:0000256" key="10">
    <source>
        <dbReference type="ARBA" id="ARBA00060685"/>
    </source>
</evidence>
<keyword evidence="2" id="KW-0341">Growth regulation</keyword>
<evidence type="ECO:0000256" key="8">
    <source>
        <dbReference type="ARBA" id="ARBA00038350"/>
    </source>
</evidence>
<dbReference type="EC" id="4.1.1.36" evidence="11"/>
<dbReference type="Pfam" id="PF02441">
    <property type="entry name" value="Flavoprotein"/>
    <property type="match status" value="1"/>
</dbReference>
<dbReference type="GO" id="GO:0005886">
    <property type="term" value="C:plasma membrane"/>
    <property type="evidence" value="ECO:0007669"/>
    <property type="project" value="UniProtKB-ARBA"/>
</dbReference>
<comment type="cofactor">
    <cofactor evidence="1">
        <name>FMN</name>
        <dbReference type="ChEBI" id="CHEBI:58210"/>
    </cofactor>
</comment>
<dbReference type="GO" id="GO:0015937">
    <property type="term" value="P:coenzyme A biosynthetic process"/>
    <property type="evidence" value="ECO:0007669"/>
    <property type="project" value="UniProtKB-KW"/>
</dbReference>
<organism evidence="13 14">
    <name type="scientific">Linum trigynum</name>
    <dbReference type="NCBI Taxonomy" id="586398"/>
    <lineage>
        <taxon>Eukaryota</taxon>
        <taxon>Viridiplantae</taxon>
        <taxon>Streptophyta</taxon>
        <taxon>Embryophyta</taxon>
        <taxon>Tracheophyta</taxon>
        <taxon>Spermatophyta</taxon>
        <taxon>Magnoliopsida</taxon>
        <taxon>eudicotyledons</taxon>
        <taxon>Gunneridae</taxon>
        <taxon>Pentapetalae</taxon>
        <taxon>rosids</taxon>
        <taxon>fabids</taxon>
        <taxon>Malpighiales</taxon>
        <taxon>Linaceae</taxon>
        <taxon>Linum</taxon>
    </lineage>
</organism>
<sequence>MEMLRDDNQWISSSMAKREREVHTKAEPSRKPRILLAASGSVAAIKFANLCHCFSEWAEVKAIATKASLHFIDKAALPKDVVLYTDEDEWSIWSKIGDNVLHIELRRWADVMIIAPLSANTLGKIAGGLCDNLLTCVVRAWDYEKPLFVAPAMNTFMWTNPFTERHLMGIDEIGITLIPPVSKRLACGDYGNGAMAEPSVIYSTVRLFLESRNQQGDRKTS</sequence>
<gene>
    <name evidence="13" type="ORF">LTRI10_LOCUS31619</name>
</gene>
<keyword evidence="3" id="KW-0285">Flavoprotein</keyword>
<keyword evidence="5" id="KW-0456">Lyase</keyword>
<keyword evidence="7" id="KW-0346">Stress response</keyword>
<dbReference type="InterPro" id="IPR003382">
    <property type="entry name" value="Flavoprotein"/>
</dbReference>
<accession>A0AAV2EXS3</accession>
<dbReference type="PANTHER" id="PTHR14359">
    <property type="entry name" value="HOMO-OLIGOMERIC FLAVIN CONTAINING CYS DECARBOXYLASE FAMILY"/>
    <property type="match status" value="1"/>
</dbReference>
<dbReference type="Proteomes" id="UP001497516">
    <property type="component" value="Chromosome 5"/>
</dbReference>
<dbReference type="GO" id="GO:0010181">
    <property type="term" value="F:FMN binding"/>
    <property type="evidence" value="ECO:0007669"/>
    <property type="project" value="TreeGrafter"/>
</dbReference>
<reference evidence="13 14" key="1">
    <citation type="submission" date="2024-04" db="EMBL/GenBank/DDBJ databases">
        <authorList>
            <person name="Fracassetti M."/>
        </authorList>
    </citation>
    <scope>NUCLEOTIDE SEQUENCE [LARGE SCALE GENOMIC DNA]</scope>
</reference>
<evidence type="ECO:0000313" key="14">
    <source>
        <dbReference type="Proteomes" id="UP001497516"/>
    </source>
</evidence>
<comment type="similarity">
    <text evidence="8">Belongs to the HFCD (homooligomeric flavin containing Cys decarboxylase) superfamily.</text>
</comment>
<keyword evidence="4" id="KW-0288">FMN</keyword>
<comment type="pathway">
    <text evidence="10">Cofactor biosynthesis; coenzyme A biosynthesis; CoA from (R)-pantothenate: step 3/5.</text>
</comment>
<keyword evidence="14" id="KW-1185">Reference proteome</keyword>
<keyword evidence="6" id="KW-0173">Coenzyme A biosynthesis</keyword>
<dbReference type="AlphaFoldDB" id="A0AAV2EXS3"/>
<dbReference type="EMBL" id="OZ034818">
    <property type="protein sequence ID" value="CAL1390861.1"/>
    <property type="molecule type" value="Genomic_DNA"/>
</dbReference>
<evidence type="ECO:0000256" key="5">
    <source>
        <dbReference type="ARBA" id="ARBA00022793"/>
    </source>
</evidence>
<evidence type="ECO:0000256" key="6">
    <source>
        <dbReference type="ARBA" id="ARBA00022993"/>
    </source>
</evidence>
<evidence type="ECO:0000256" key="1">
    <source>
        <dbReference type="ARBA" id="ARBA00001917"/>
    </source>
</evidence>
<dbReference type="InterPro" id="IPR036551">
    <property type="entry name" value="Flavin_trans-like"/>
</dbReference>
<name>A0AAV2EXS3_9ROSI</name>
<evidence type="ECO:0000256" key="2">
    <source>
        <dbReference type="ARBA" id="ARBA00022604"/>
    </source>
</evidence>
<feature type="domain" description="Flavoprotein" evidence="12">
    <location>
        <begin position="33"/>
        <end position="204"/>
    </location>
</feature>
<dbReference type="PANTHER" id="PTHR14359:SF6">
    <property type="entry name" value="PHOSPHOPANTOTHENOYLCYSTEINE DECARBOXYLASE"/>
    <property type="match status" value="1"/>
</dbReference>